<accession>A0A292YKH2</accession>
<dbReference type="EMBL" id="BDUF01000020">
    <property type="protein sequence ID" value="GAX89411.1"/>
    <property type="molecule type" value="Genomic_DNA"/>
</dbReference>
<dbReference type="Pfam" id="PF04397">
    <property type="entry name" value="LytTR"/>
    <property type="match status" value="1"/>
</dbReference>
<feature type="domain" description="HTH LytTR-type" evidence="1">
    <location>
        <begin position="117"/>
        <end position="223"/>
    </location>
</feature>
<evidence type="ECO:0000313" key="3">
    <source>
        <dbReference type="Proteomes" id="UP000217785"/>
    </source>
</evidence>
<dbReference type="PROSITE" id="PS50930">
    <property type="entry name" value="HTH_LYTTR"/>
    <property type="match status" value="1"/>
</dbReference>
<comment type="caution">
    <text evidence="2">The sequence shown here is derived from an EMBL/GenBank/DDBJ whole genome shotgun (WGS) entry which is preliminary data.</text>
</comment>
<dbReference type="InterPro" id="IPR007492">
    <property type="entry name" value="LytTR_DNA-bd_dom"/>
</dbReference>
<name>A0A292YKH2_9BACL</name>
<evidence type="ECO:0000259" key="1">
    <source>
        <dbReference type="PROSITE" id="PS50930"/>
    </source>
</evidence>
<organism evidence="2 3">
    <name type="scientific">Effusibacillus lacus</name>
    <dbReference type="NCBI Taxonomy" id="1348429"/>
    <lineage>
        <taxon>Bacteria</taxon>
        <taxon>Bacillati</taxon>
        <taxon>Bacillota</taxon>
        <taxon>Bacilli</taxon>
        <taxon>Bacillales</taxon>
        <taxon>Alicyclobacillaceae</taxon>
        <taxon>Effusibacillus</taxon>
    </lineage>
</organism>
<dbReference type="GO" id="GO:0003677">
    <property type="term" value="F:DNA binding"/>
    <property type="evidence" value="ECO:0007669"/>
    <property type="project" value="InterPro"/>
</dbReference>
<dbReference type="Gene3D" id="2.40.50.40">
    <property type="match status" value="1"/>
</dbReference>
<evidence type="ECO:0000313" key="2">
    <source>
        <dbReference type="EMBL" id="GAX89411.1"/>
    </source>
</evidence>
<sequence>MENASVPMILKAISEVFPEEVSFAIADHSRYIYYQPSHSVDLKIKPGDAIREGTVTHKALKIRQKVSQYVESDVFGVPYYGMSIPLINRGNTEGCFTVIFPRFLGKESEKLPRHHFLIGKKEDRWIPVSFPNIFFIESHNGKTLLHTEKDVYLNKYSLVELHKILPQEYFVRCHRAFFVNVNAIAEIHPDFHSTFVLVLKDQNRTRIPVSQKYASHFRKLLGF</sequence>
<dbReference type="AlphaFoldDB" id="A0A292YKH2"/>
<dbReference type="OrthoDB" id="9802383at2"/>
<keyword evidence="3" id="KW-1185">Reference proteome</keyword>
<dbReference type="GO" id="GO:0000156">
    <property type="term" value="F:phosphorelay response regulator activity"/>
    <property type="evidence" value="ECO:0007669"/>
    <property type="project" value="InterPro"/>
</dbReference>
<dbReference type="PANTHER" id="PTHR37299">
    <property type="entry name" value="TRANSCRIPTIONAL REGULATOR-RELATED"/>
    <property type="match status" value="1"/>
</dbReference>
<dbReference type="InterPro" id="IPR046947">
    <property type="entry name" value="LytR-like"/>
</dbReference>
<dbReference type="Proteomes" id="UP000217785">
    <property type="component" value="Unassembled WGS sequence"/>
</dbReference>
<protein>
    <submittedName>
        <fullName evidence="2">LytR family transcriptional regulator</fullName>
    </submittedName>
</protein>
<dbReference type="Gene3D" id="2.20.25.10">
    <property type="match status" value="1"/>
</dbReference>
<reference evidence="3" key="1">
    <citation type="submission" date="2017-07" db="EMBL/GenBank/DDBJ databases">
        <title>Draft genome sequence of Effusibacillus lacus strain skLN1.</title>
        <authorList>
            <person name="Watanabe M."/>
            <person name="Kojima H."/>
            <person name="Fukui M."/>
        </authorList>
    </citation>
    <scope>NUCLEOTIDE SEQUENCE [LARGE SCALE GENOMIC DNA]</scope>
    <source>
        <strain evidence="3">skLN1</strain>
    </source>
</reference>
<dbReference type="SMART" id="SM00850">
    <property type="entry name" value="LytTR"/>
    <property type="match status" value="1"/>
</dbReference>
<proteinExistence type="predicted"/>
<dbReference type="PANTHER" id="PTHR37299:SF4">
    <property type="entry name" value="TRANSCRIPTIONAL REGULATOR"/>
    <property type="match status" value="1"/>
</dbReference>
<gene>
    <name evidence="2" type="ORF">EFBL_1029</name>
</gene>